<dbReference type="OrthoDB" id="6010489at2"/>
<accession>A0A1T5JCJ8</accession>
<feature type="region of interest" description="Disordered" evidence="1">
    <location>
        <begin position="118"/>
        <end position="142"/>
    </location>
</feature>
<protein>
    <submittedName>
        <fullName evidence="2">Phage terminase, small subunit</fullName>
    </submittedName>
</protein>
<keyword evidence="3" id="KW-1185">Reference proteome</keyword>
<evidence type="ECO:0000256" key="1">
    <source>
        <dbReference type="SAM" id="MobiDB-lite"/>
    </source>
</evidence>
<sequence>MPNPRKPSALKVIAGTDRKDREPAASVPAVDLPLVGDVPTAPDWMPNAHAIKEWNRLAPILHANKLLTEASLSTLGMLCALHGNICQLHAAGLPPTGHMMAQYRNLANDFGLTPVAQGKVRPNGGKEENSGNKFARNGRRPA</sequence>
<feature type="region of interest" description="Disordered" evidence="1">
    <location>
        <begin position="1"/>
        <end position="24"/>
    </location>
</feature>
<name>A0A1T5JCJ8_9GAMM</name>
<dbReference type="Proteomes" id="UP000190341">
    <property type="component" value="Unassembled WGS sequence"/>
</dbReference>
<evidence type="ECO:0000313" key="2">
    <source>
        <dbReference type="EMBL" id="SKC49056.1"/>
    </source>
</evidence>
<gene>
    <name evidence="2" type="ORF">SAMN06296058_0694</name>
</gene>
<reference evidence="2 3" key="1">
    <citation type="submission" date="2017-02" db="EMBL/GenBank/DDBJ databases">
        <authorList>
            <person name="Peterson S.W."/>
        </authorList>
    </citation>
    <scope>NUCLEOTIDE SEQUENCE [LARGE SCALE GENOMIC DNA]</scope>
    <source>
        <strain evidence="2 3">P15</strain>
    </source>
</reference>
<dbReference type="STRING" id="428993.SAMN06296058_0694"/>
<organism evidence="2 3">
    <name type="scientific">Pseudoxanthomonas indica</name>
    <dbReference type="NCBI Taxonomy" id="428993"/>
    <lineage>
        <taxon>Bacteria</taxon>
        <taxon>Pseudomonadati</taxon>
        <taxon>Pseudomonadota</taxon>
        <taxon>Gammaproteobacteria</taxon>
        <taxon>Lysobacterales</taxon>
        <taxon>Lysobacteraceae</taxon>
        <taxon>Pseudoxanthomonas</taxon>
    </lineage>
</organism>
<dbReference type="AlphaFoldDB" id="A0A1T5JCJ8"/>
<proteinExistence type="predicted"/>
<evidence type="ECO:0000313" key="3">
    <source>
        <dbReference type="Proteomes" id="UP000190341"/>
    </source>
</evidence>
<dbReference type="EMBL" id="FUZV01000001">
    <property type="protein sequence ID" value="SKC49056.1"/>
    <property type="molecule type" value="Genomic_DNA"/>
</dbReference>
<dbReference type="RefSeq" id="WP_079723073.1">
    <property type="nucleotide sequence ID" value="NZ_BMCL01000003.1"/>
</dbReference>